<keyword evidence="4" id="KW-1185">Reference proteome</keyword>
<dbReference type="PANTHER" id="PTHR47976">
    <property type="entry name" value="G-TYPE LECTIN S-RECEPTOR-LIKE SERINE/THREONINE-PROTEIN KINASE SD2-5"/>
    <property type="match status" value="1"/>
</dbReference>
<protein>
    <recommendedName>
        <fullName evidence="2">Protein kinase domain-containing protein</fullName>
    </recommendedName>
</protein>
<evidence type="ECO:0000256" key="1">
    <source>
        <dbReference type="ARBA" id="ARBA00022729"/>
    </source>
</evidence>
<reference evidence="3 4" key="1">
    <citation type="journal article" date="2019" name="Genome Biol. Evol.">
        <title>Insights into the evolution of the New World diploid cottons (Gossypium, subgenus Houzingenia) based on genome sequencing.</title>
        <authorList>
            <person name="Grover C.E."/>
            <person name="Arick M.A. 2nd"/>
            <person name="Thrash A."/>
            <person name="Conover J.L."/>
            <person name="Sanders W.S."/>
            <person name="Peterson D.G."/>
            <person name="Frelichowski J.E."/>
            <person name="Scheffler J.A."/>
            <person name="Scheffler B.E."/>
            <person name="Wendel J.F."/>
        </authorList>
    </citation>
    <scope>NUCLEOTIDE SEQUENCE [LARGE SCALE GENOMIC DNA]</scope>
    <source>
        <strain evidence="3">1</strain>
        <tissue evidence="3">Leaf</tissue>
    </source>
</reference>
<dbReference type="OrthoDB" id="957861at2759"/>
<sequence>METVKRLAYLHEDSDAMRVHCDIKSENILLDDNFLAKVSDFGLAKLMTREKSHMLEVGKLIDILDPRLSIEGKEERIYTAIKVALGCILEDMHLRPSMNKVVLMLEGLFPVPKTPMPSPLGFELHLSSFESIGVIGDSTVSASALSEFNGGDYLSAVRLFSPR</sequence>
<accession>A0A7J9ME09</accession>
<evidence type="ECO:0000313" key="4">
    <source>
        <dbReference type="Proteomes" id="UP000593576"/>
    </source>
</evidence>
<evidence type="ECO:0000259" key="2">
    <source>
        <dbReference type="PROSITE" id="PS50011"/>
    </source>
</evidence>
<feature type="domain" description="Protein kinase" evidence="2">
    <location>
        <begin position="1"/>
        <end position="163"/>
    </location>
</feature>
<dbReference type="AlphaFoldDB" id="A0A7J9ME09"/>
<dbReference type="EMBL" id="JABFAF010000010">
    <property type="protein sequence ID" value="MBA0869087.1"/>
    <property type="molecule type" value="Genomic_DNA"/>
</dbReference>
<dbReference type="InterPro" id="IPR000719">
    <property type="entry name" value="Prot_kinase_dom"/>
</dbReference>
<comment type="caution">
    <text evidence="3">The sequence shown here is derived from an EMBL/GenBank/DDBJ whole genome shotgun (WGS) entry which is preliminary data.</text>
</comment>
<organism evidence="3 4">
    <name type="scientific">Gossypium schwendimanii</name>
    <name type="common">Cotton</name>
    <dbReference type="NCBI Taxonomy" id="34291"/>
    <lineage>
        <taxon>Eukaryota</taxon>
        <taxon>Viridiplantae</taxon>
        <taxon>Streptophyta</taxon>
        <taxon>Embryophyta</taxon>
        <taxon>Tracheophyta</taxon>
        <taxon>Spermatophyta</taxon>
        <taxon>Magnoliopsida</taxon>
        <taxon>eudicotyledons</taxon>
        <taxon>Gunneridae</taxon>
        <taxon>Pentapetalae</taxon>
        <taxon>rosids</taxon>
        <taxon>malvids</taxon>
        <taxon>Malvales</taxon>
        <taxon>Malvaceae</taxon>
        <taxon>Malvoideae</taxon>
        <taxon>Gossypium</taxon>
    </lineage>
</organism>
<dbReference type="InterPro" id="IPR051343">
    <property type="entry name" value="G-type_lectin_kinases/EP1-like"/>
</dbReference>
<evidence type="ECO:0000313" key="3">
    <source>
        <dbReference type="EMBL" id="MBA0869087.1"/>
    </source>
</evidence>
<dbReference type="PROSITE" id="PS50011">
    <property type="entry name" value="PROTEIN_KINASE_DOM"/>
    <property type="match status" value="1"/>
</dbReference>
<keyword evidence="1" id="KW-0732">Signal</keyword>
<dbReference type="PANTHER" id="PTHR47976:SF1">
    <property type="entry name" value="G-TYPE LECTIN S-RECEPTOR-LIKE SERINE_THREONINE-PROTEIN KINASE SD2-5"/>
    <property type="match status" value="1"/>
</dbReference>
<dbReference type="SUPFAM" id="SSF56112">
    <property type="entry name" value="Protein kinase-like (PK-like)"/>
    <property type="match status" value="1"/>
</dbReference>
<gene>
    <name evidence="3" type="ORF">Goshw_023029</name>
</gene>
<dbReference type="GO" id="GO:0004672">
    <property type="term" value="F:protein kinase activity"/>
    <property type="evidence" value="ECO:0007669"/>
    <property type="project" value="InterPro"/>
</dbReference>
<proteinExistence type="predicted"/>
<dbReference type="Pfam" id="PF00069">
    <property type="entry name" value="Pkinase"/>
    <property type="match status" value="1"/>
</dbReference>
<dbReference type="InterPro" id="IPR011009">
    <property type="entry name" value="Kinase-like_dom_sf"/>
</dbReference>
<name>A0A7J9ME09_GOSSC</name>
<dbReference type="Gene3D" id="1.10.510.10">
    <property type="entry name" value="Transferase(Phosphotransferase) domain 1"/>
    <property type="match status" value="1"/>
</dbReference>
<dbReference type="Proteomes" id="UP000593576">
    <property type="component" value="Unassembled WGS sequence"/>
</dbReference>
<dbReference type="GO" id="GO:0005524">
    <property type="term" value="F:ATP binding"/>
    <property type="evidence" value="ECO:0007669"/>
    <property type="project" value="InterPro"/>
</dbReference>